<dbReference type="Proteomes" id="UP000681967">
    <property type="component" value="Unassembled WGS sequence"/>
</dbReference>
<sequence>QVIPLHNKETLNRLRDLWVWPHTAFKRQPIDDIRKYFGVKIAFYFCWIRYPPDCVSRLSSIVENISPGDISVVRITA</sequence>
<dbReference type="EMBL" id="CAJOBH010264010">
    <property type="protein sequence ID" value="CAF5159034.1"/>
    <property type="molecule type" value="Genomic_DNA"/>
</dbReference>
<evidence type="ECO:0000313" key="2">
    <source>
        <dbReference type="Proteomes" id="UP000681967"/>
    </source>
</evidence>
<dbReference type="PANTHER" id="PTHR12308">
    <property type="entry name" value="ANOCTAMIN"/>
    <property type="match status" value="1"/>
</dbReference>
<proteinExistence type="predicted"/>
<dbReference type="GO" id="GO:0005254">
    <property type="term" value="F:chloride channel activity"/>
    <property type="evidence" value="ECO:0007669"/>
    <property type="project" value="TreeGrafter"/>
</dbReference>
<organism evidence="1 2">
    <name type="scientific">Rotaria magnacalcarata</name>
    <dbReference type="NCBI Taxonomy" id="392030"/>
    <lineage>
        <taxon>Eukaryota</taxon>
        <taxon>Metazoa</taxon>
        <taxon>Spiralia</taxon>
        <taxon>Gnathifera</taxon>
        <taxon>Rotifera</taxon>
        <taxon>Eurotatoria</taxon>
        <taxon>Bdelloidea</taxon>
        <taxon>Philodinida</taxon>
        <taxon>Philodinidae</taxon>
        <taxon>Rotaria</taxon>
    </lineage>
</organism>
<name>A0A8S3GHG7_9BILA</name>
<dbReference type="AlphaFoldDB" id="A0A8S3GHG7"/>
<dbReference type="GO" id="GO:0005886">
    <property type="term" value="C:plasma membrane"/>
    <property type="evidence" value="ECO:0007669"/>
    <property type="project" value="TreeGrafter"/>
</dbReference>
<dbReference type="InterPro" id="IPR007632">
    <property type="entry name" value="Anoctamin"/>
</dbReference>
<comment type="caution">
    <text evidence="1">The sequence shown here is derived from an EMBL/GenBank/DDBJ whole genome shotgun (WGS) entry which is preliminary data.</text>
</comment>
<reference evidence="1" key="1">
    <citation type="submission" date="2021-02" db="EMBL/GenBank/DDBJ databases">
        <authorList>
            <person name="Nowell W R."/>
        </authorList>
    </citation>
    <scope>NUCLEOTIDE SEQUENCE</scope>
</reference>
<dbReference type="PANTHER" id="PTHR12308:SF51">
    <property type="entry name" value="ANOCTAMIN-8"/>
    <property type="match status" value="1"/>
</dbReference>
<feature type="non-terminal residue" evidence="1">
    <location>
        <position position="1"/>
    </location>
</feature>
<gene>
    <name evidence="1" type="ORF">BYL167_LOCUS74078</name>
</gene>
<protein>
    <submittedName>
        <fullName evidence="1">Uncharacterized protein</fullName>
    </submittedName>
</protein>
<evidence type="ECO:0000313" key="1">
    <source>
        <dbReference type="EMBL" id="CAF5159034.1"/>
    </source>
</evidence>
<accession>A0A8S3GHG7</accession>